<name>A0A1S8EU95_9GAMM</name>
<sequence length="78" mass="8841">MARRHFEHFEALSSAIPLEDGYQAIIAVQRRDSDEHVHIVKVADGRRFDLQSEAQSVAEAALNRLREIDADGEPIWEG</sequence>
<dbReference type="Proteomes" id="UP000235881">
    <property type="component" value="Unassembled WGS sequence"/>
</dbReference>
<gene>
    <name evidence="1" type="ORF">CXK95_00650</name>
</gene>
<dbReference type="RefSeq" id="WP_077683542.1">
    <property type="nucleotide sequence ID" value="NZ_CP065721.1"/>
</dbReference>
<organism evidence="1 2">
    <name type="scientific">Stutzerimonas degradans</name>
    <dbReference type="NCBI Taxonomy" id="2968968"/>
    <lineage>
        <taxon>Bacteria</taxon>
        <taxon>Pseudomonadati</taxon>
        <taxon>Pseudomonadota</taxon>
        <taxon>Gammaproteobacteria</taxon>
        <taxon>Pseudomonadales</taxon>
        <taxon>Pseudomonadaceae</taxon>
        <taxon>Stutzerimonas</taxon>
    </lineage>
</organism>
<comment type="caution">
    <text evidence="1">The sequence shown here is derived from an EMBL/GenBank/DDBJ whole genome shotgun (WGS) entry which is preliminary data.</text>
</comment>
<dbReference type="AlphaFoldDB" id="A0A1S8EU95"/>
<evidence type="ECO:0000313" key="1">
    <source>
        <dbReference type="EMBL" id="PNF77836.1"/>
    </source>
</evidence>
<keyword evidence="2" id="KW-1185">Reference proteome</keyword>
<protein>
    <submittedName>
        <fullName evidence="1">Uncharacterized protein</fullName>
    </submittedName>
</protein>
<dbReference type="EMBL" id="POUK01000001">
    <property type="protein sequence ID" value="PNF77836.1"/>
    <property type="molecule type" value="Genomic_DNA"/>
</dbReference>
<proteinExistence type="predicted"/>
<reference evidence="1 2" key="1">
    <citation type="submission" date="2018-01" db="EMBL/GenBank/DDBJ databases">
        <title>Denitrification phenotypes of diverse strains of Pseudomonas stutzeri.</title>
        <authorList>
            <person name="Milligan D.A."/>
            <person name="Bergaust L."/>
            <person name="Bakken L.R."/>
            <person name="Frostegard A."/>
        </authorList>
    </citation>
    <scope>NUCLEOTIDE SEQUENCE [LARGE SCALE GENOMIC DNA]</scope>
    <source>
        <strain evidence="1 2">DSM 50238</strain>
    </source>
</reference>
<accession>A0A1S8EU95</accession>
<evidence type="ECO:0000313" key="2">
    <source>
        <dbReference type="Proteomes" id="UP000235881"/>
    </source>
</evidence>